<keyword evidence="4 8" id="KW-0547">Nucleotide-binding</keyword>
<dbReference type="PANTHER" id="PTHR19136:SF81">
    <property type="entry name" value="MOLYBDENUM COFACTOR GUANYLYLTRANSFERASE"/>
    <property type="match status" value="1"/>
</dbReference>
<keyword evidence="10" id="KW-0548">Nucleotidyltransferase</keyword>
<evidence type="ECO:0000259" key="9">
    <source>
        <dbReference type="Pfam" id="PF12804"/>
    </source>
</evidence>
<comment type="similarity">
    <text evidence="8">Belongs to the MobA family.</text>
</comment>
<dbReference type="GO" id="GO:0046872">
    <property type="term" value="F:metal ion binding"/>
    <property type="evidence" value="ECO:0007669"/>
    <property type="project" value="UniProtKB-KW"/>
</dbReference>
<dbReference type="Proteomes" id="UP000439591">
    <property type="component" value="Unassembled WGS sequence"/>
</dbReference>
<comment type="cofactor">
    <cofactor evidence="8">
        <name>Mg(2+)</name>
        <dbReference type="ChEBI" id="CHEBI:18420"/>
    </cofactor>
</comment>
<keyword evidence="7 8" id="KW-0501">Molybdenum cofactor biosynthesis</keyword>
<evidence type="ECO:0000256" key="6">
    <source>
        <dbReference type="ARBA" id="ARBA00023134"/>
    </source>
</evidence>
<name>A0A5S9NDI6_9GAMM</name>
<comment type="subcellular location">
    <subcellularLocation>
        <location evidence="8">Cytoplasm</location>
    </subcellularLocation>
</comment>
<evidence type="ECO:0000256" key="7">
    <source>
        <dbReference type="ARBA" id="ARBA00023150"/>
    </source>
</evidence>
<dbReference type="EMBL" id="CACSIM010000005">
    <property type="protein sequence ID" value="CAA0114734.1"/>
    <property type="molecule type" value="Genomic_DNA"/>
</dbReference>
<evidence type="ECO:0000256" key="8">
    <source>
        <dbReference type="HAMAP-Rule" id="MF_00316"/>
    </source>
</evidence>
<comment type="subunit">
    <text evidence="8">Monomer.</text>
</comment>
<proteinExistence type="inferred from homology"/>
<evidence type="ECO:0000313" key="13">
    <source>
        <dbReference type="Proteomes" id="UP000439591"/>
    </source>
</evidence>
<dbReference type="GO" id="GO:1902758">
    <property type="term" value="P:bis(molybdopterin guanine dinucleotide)molybdenum biosynthetic process"/>
    <property type="evidence" value="ECO:0007669"/>
    <property type="project" value="TreeGrafter"/>
</dbReference>
<dbReference type="InterPro" id="IPR029044">
    <property type="entry name" value="Nucleotide-diphossugar_trans"/>
</dbReference>
<reference evidence="12 13" key="1">
    <citation type="submission" date="2019-11" db="EMBL/GenBank/DDBJ databases">
        <authorList>
            <person name="Holert J."/>
        </authorList>
    </citation>
    <scope>NUCLEOTIDE SEQUENCE [LARGE SCALE GENOMIC DNA]</scope>
    <source>
        <strain evidence="11">BC3_2A</strain>
        <strain evidence="10">SB11_1A</strain>
    </source>
</reference>
<organism evidence="10 12">
    <name type="scientific">Zhongshania aliphaticivorans</name>
    <dbReference type="NCBI Taxonomy" id="1470434"/>
    <lineage>
        <taxon>Bacteria</taxon>
        <taxon>Pseudomonadati</taxon>
        <taxon>Pseudomonadota</taxon>
        <taxon>Gammaproteobacteria</taxon>
        <taxon>Cellvibrionales</taxon>
        <taxon>Spongiibacteraceae</taxon>
        <taxon>Zhongshania</taxon>
    </lineage>
</organism>
<dbReference type="SUPFAM" id="SSF53448">
    <property type="entry name" value="Nucleotide-diphospho-sugar transferases"/>
    <property type="match status" value="1"/>
</dbReference>
<evidence type="ECO:0000256" key="1">
    <source>
        <dbReference type="ARBA" id="ARBA00022490"/>
    </source>
</evidence>
<keyword evidence="12" id="KW-1185">Reference proteome</keyword>
<comment type="domain">
    <text evidence="8">The N-terminal domain determines nucleotide recognition and specific binding, while the C-terminal domain determines the specific binding to the target protein.</text>
</comment>
<dbReference type="RefSeq" id="WP_159267904.1">
    <property type="nucleotide sequence ID" value="NZ_CACSIK010000001.1"/>
</dbReference>
<sequence length="192" mass="21594">MARNNIQAEDVTAVILAGGEGRRMQGRDKGLITWNQRPLIEYALETIPSDIAHTLISCNRNIANYQDYGETVQDSGELFQGPLAGIHAAMQRTTTPYIMVIPCDTPLAPKNILLHLITTLNASNADICYVDDGERKQYLFALIRTNLLFSLNEYLSSGNRQVHRWYKQNNYVEANLHGQQLAFKNVNSNAEL</sequence>
<keyword evidence="1 8" id="KW-0963">Cytoplasm</keyword>
<feature type="binding site" evidence="8">
    <location>
        <position position="29"/>
    </location>
    <ligand>
        <name>GTP</name>
        <dbReference type="ChEBI" id="CHEBI:37565"/>
    </ligand>
</feature>
<dbReference type="GO" id="GO:0005525">
    <property type="term" value="F:GTP binding"/>
    <property type="evidence" value="ECO:0007669"/>
    <property type="project" value="UniProtKB-UniRule"/>
</dbReference>
<dbReference type="GO" id="GO:0061603">
    <property type="term" value="F:molybdenum cofactor guanylyltransferase activity"/>
    <property type="evidence" value="ECO:0007669"/>
    <property type="project" value="UniProtKB-EC"/>
</dbReference>
<dbReference type="PANTHER" id="PTHR19136">
    <property type="entry name" value="MOLYBDENUM COFACTOR GUANYLYLTRANSFERASE"/>
    <property type="match status" value="1"/>
</dbReference>
<keyword evidence="5 8" id="KW-0460">Magnesium</keyword>
<protein>
    <recommendedName>
        <fullName evidence="8">Molybdenum cofactor guanylyltransferase</fullName>
        <shortName evidence="8">MoCo guanylyltransferase</shortName>
        <ecNumber evidence="8">2.7.7.77</ecNumber>
    </recommendedName>
    <alternativeName>
        <fullName evidence="8">GTP:molybdopterin guanylyltransferase</fullName>
    </alternativeName>
    <alternativeName>
        <fullName evidence="8">Mo-MPT guanylyltransferase</fullName>
    </alternativeName>
    <alternativeName>
        <fullName evidence="8">Molybdopterin guanylyltransferase</fullName>
    </alternativeName>
    <alternativeName>
        <fullName evidence="8">Molybdopterin-guanine dinucleotide synthase</fullName>
        <shortName evidence="8">MGD synthase</shortName>
    </alternativeName>
</protein>
<dbReference type="InterPro" id="IPR025877">
    <property type="entry name" value="MobA-like_NTP_Trfase"/>
</dbReference>
<dbReference type="CDD" id="cd02503">
    <property type="entry name" value="MobA"/>
    <property type="match status" value="1"/>
</dbReference>
<dbReference type="OrthoDB" id="9788394at2"/>
<keyword evidence="6 8" id="KW-0342">GTP-binding</keyword>
<feature type="binding site" evidence="8">
    <location>
        <position position="104"/>
    </location>
    <ligand>
        <name>GTP</name>
        <dbReference type="ChEBI" id="CHEBI:37565"/>
    </ligand>
</feature>
<comment type="caution">
    <text evidence="8">Lacks conserved residue(s) required for the propagation of feature annotation.</text>
</comment>
<dbReference type="EC" id="2.7.7.77" evidence="8"/>
<feature type="domain" description="MobA-like NTP transferase" evidence="9">
    <location>
        <begin position="13"/>
        <end position="166"/>
    </location>
</feature>
<evidence type="ECO:0000256" key="5">
    <source>
        <dbReference type="ARBA" id="ARBA00022842"/>
    </source>
</evidence>
<accession>A0A5S9NDI6</accession>
<dbReference type="Proteomes" id="UP000435877">
    <property type="component" value="Unassembled WGS sequence"/>
</dbReference>
<gene>
    <name evidence="10" type="primary">mobA_1</name>
    <name evidence="8" type="synonym">mobA</name>
    <name evidence="10" type="ORF">IHBHHGIJ_01297</name>
    <name evidence="11" type="ORF">KFEGEMFD_03037</name>
</gene>
<dbReference type="NCBIfam" id="TIGR02665">
    <property type="entry name" value="molyb_mobA"/>
    <property type="match status" value="1"/>
</dbReference>
<feature type="binding site" evidence="8">
    <location>
        <begin position="16"/>
        <end position="18"/>
    </location>
    <ligand>
        <name>GTP</name>
        <dbReference type="ChEBI" id="CHEBI:37565"/>
    </ligand>
</feature>
<evidence type="ECO:0000313" key="12">
    <source>
        <dbReference type="Proteomes" id="UP000435877"/>
    </source>
</evidence>
<dbReference type="InterPro" id="IPR013482">
    <property type="entry name" value="Molybde_CF_guanTrfase"/>
</dbReference>
<dbReference type="AlphaFoldDB" id="A0A5S9NDI6"/>
<keyword evidence="3 8" id="KW-0479">Metal-binding</keyword>
<keyword evidence="2 8" id="KW-0808">Transferase</keyword>
<evidence type="ECO:0000256" key="2">
    <source>
        <dbReference type="ARBA" id="ARBA00022679"/>
    </source>
</evidence>
<dbReference type="Pfam" id="PF12804">
    <property type="entry name" value="NTP_transf_3"/>
    <property type="match status" value="1"/>
</dbReference>
<dbReference type="EMBL" id="CACSIK010000001">
    <property type="protein sequence ID" value="CAA0087386.1"/>
    <property type="molecule type" value="Genomic_DNA"/>
</dbReference>
<evidence type="ECO:0000313" key="11">
    <source>
        <dbReference type="EMBL" id="CAA0114734.1"/>
    </source>
</evidence>
<evidence type="ECO:0000256" key="3">
    <source>
        <dbReference type="ARBA" id="ARBA00022723"/>
    </source>
</evidence>
<comment type="function">
    <text evidence="8">Transfers a GMP moiety from GTP to Mo-molybdopterin (Mo-MPT) cofactor (Moco or molybdenum cofactor) to form Mo-molybdopterin guanine dinucleotide (Mo-MGD) cofactor.</text>
</comment>
<comment type="catalytic activity">
    <reaction evidence="8">
        <text>Mo-molybdopterin + GTP + H(+) = Mo-molybdopterin guanine dinucleotide + diphosphate</text>
        <dbReference type="Rhea" id="RHEA:34243"/>
        <dbReference type="ChEBI" id="CHEBI:15378"/>
        <dbReference type="ChEBI" id="CHEBI:33019"/>
        <dbReference type="ChEBI" id="CHEBI:37565"/>
        <dbReference type="ChEBI" id="CHEBI:71302"/>
        <dbReference type="ChEBI" id="CHEBI:71310"/>
        <dbReference type="EC" id="2.7.7.77"/>
    </reaction>
</comment>
<dbReference type="HAMAP" id="MF_00316">
    <property type="entry name" value="MobA"/>
    <property type="match status" value="1"/>
</dbReference>
<evidence type="ECO:0000256" key="4">
    <source>
        <dbReference type="ARBA" id="ARBA00022741"/>
    </source>
</evidence>
<feature type="binding site" evidence="8">
    <location>
        <position position="74"/>
    </location>
    <ligand>
        <name>GTP</name>
        <dbReference type="ChEBI" id="CHEBI:37565"/>
    </ligand>
</feature>
<feature type="binding site" evidence="8">
    <location>
        <position position="104"/>
    </location>
    <ligand>
        <name>Mg(2+)</name>
        <dbReference type="ChEBI" id="CHEBI:18420"/>
    </ligand>
</feature>
<dbReference type="Gene3D" id="3.90.550.10">
    <property type="entry name" value="Spore Coat Polysaccharide Biosynthesis Protein SpsA, Chain A"/>
    <property type="match status" value="1"/>
</dbReference>
<dbReference type="GO" id="GO:0005737">
    <property type="term" value="C:cytoplasm"/>
    <property type="evidence" value="ECO:0007669"/>
    <property type="project" value="UniProtKB-SubCell"/>
</dbReference>
<evidence type="ECO:0000313" key="10">
    <source>
        <dbReference type="EMBL" id="CAA0087386.1"/>
    </source>
</evidence>